<feature type="compositionally biased region" description="Polar residues" evidence="3">
    <location>
        <begin position="355"/>
        <end position="368"/>
    </location>
</feature>
<feature type="region of interest" description="Disordered" evidence="3">
    <location>
        <begin position="513"/>
        <end position="538"/>
    </location>
</feature>
<proteinExistence type="predicted"/>
<dbReference type="RefSeq" id="XP_015658931.1">
    <property type="nucleotide sequence ID" value="XM_015802487.1"/>
</dbReference>
<evidence type="ECO:0000256" key="3">
    <source>
        <dbReference type="SAM" id="MobiDB-lite"/>
    </source>
</evidence>
<evidence type="ECO:0000256" key="2">
    <source>
        <dbReference type="PROSITE-ProRule" id="PRU00176"/>
    </source>
</evidence>
<dbReference type="Gene3D" id="3.30.70.330">
    <property type="match status" value="2"/>
</dbReference>
<dbReference type="CDD" id="cd00590">
    <property type="entry name" value="RRM_SF"/>
    <property type="match status" value="1"/>
</dbReference>
<dbReference type="PANTHER" id="PTHR48027">
    <property type="entry name" value="HETEROGENEOUS NUCLEAR RIBONUCLEOPROTEIN 87F-RELATED"/>
    <property type="match status" value="1"/>
</dbReference>
<dbReference type="Pfam" id="PF00076">
    <property type="entry name" value="RRM_1"/>
    <property type="match status" value="2"/>
</dbReference>
<comment type="caution">
    <text evidence="5">The sequence shown here is derived from an EMBL/GenBank/DDBJ whole genome shotgun (WGS) entry which is preliminary data.</text>
</comment>
<dbReference type="Proteomes" id="UP000037923">
    <property type="component" value="Unassembled WGS sequence"/>
</dbReference>
<dbReference type="PROSITE" id="PS50102">
    <property type="entry name" value="RRM"/>
    <property type="match status" value="2"/>
</dbReference>
<dbReference type="VEuPathDB" id="TriTrypDB:LpyrH10_08_1580"/>
<evidence type="ECO:0000313" key="5">
    <source>
        <dbReference type="EMBL" id="KPA80492.1"/>
    </source>
</evidence>
<dbReference type="FunFam" id="3.30.70.330:FF:000835">
    <property type="entry name" value="RNA binding protein, putative"/>
    <property type="match status" value="1"/>
</dbReference>
<feature type="region of interest" description="Disordered" evidence="3">
    <location>
        <begin position="308"/>
        <end position="330"/>
    </location>
</feature>
<feature type="region of interest" description="Disordered" evidence="3">
    <location>
        <begin position="92"/>
        <end position="122"/>
    </location>
</feature>
<keyword evidence="6" id="KW-1185">Reference proteome</keyword>
<feature type="domain" description="RRM" evidence="4">
    <location>
        <begin position="128"/>
        <end position="206"/>
    </location>
</feature>
<protein>
    <submittedName>
        <fullName evidence="5">Putative RNA binding protein</fullName>
    </submittedName>
</protein>
<sequence>MMSARNAVNAAEKVHTMLRSTFMRPAALQPDVIMEATTPAEANVTATPQSVNRPITVSELTAITKKIDVADSATIGEATSCFIEADKKTSRNARRALRVSPTTPPSSTPTSTAAGRQRDVDEHNRLNSNLFIRNLDADVDQAELDKLFRAYGTILSSAVMRDIHTGQSLGTAFVRMSTHEEARVAMQALHNHPVRSKAILVQWAKRHDGAPVGEARKKIMKLFVRNIPLDCSVEALEALFGQFGCVRQVTLHKDTALVEDAALERLIAFVIYTEEGAAERAATAMHNTRPFPSCNGIPIMIKLAEDQARHDRARPQRYTQPVSPQQYPPRRCFHETADGSEEAAAAFDAMRRSPKSTSSGSDYNTTSSRSATFVVTGGVASTELFDFQPGRAVANTTTTAATYLPPSVLLWPGNNAVMVRSGRQCTLPDSNASVRRAVVPLCSPLTPPLAVHAAHPFGATSLCNGCVAGSRVDGQQQQQRPAMDLGYARAVATSQPLLQRGGSHALLQIATPAEPNSMRSSSENSGDGSGVSHGGVAIPNPRSVALAAARRRRINDTACAGAAQTTARSALSACLSLDSGSAPVSPAVAADEIRSLPSLLSPLKYRHNPYSMSSSVSAC</sequence>
<dbReference type="GO" id="GO:0003723">
    <property type="term" value="F:RNA binding"/>
    <property type="evidence" value="ECO:0007669"/>
    <property type="project" value="UniProtKB-UniRule"/>
</dbReference>
<dbReference type="InterPro" id="IPR000504">
    <property type="entry name" value="RRM_dom"/>
</dbReference>
<dbReference type="InterPro" id="IPR035979">
    <property type="entry name" value="RBD_domain_sf"/>
</dbReference>
<dbReference type="InterPro" id="IPR012677">
    <property type="entry name" value="Nucleotide-bd_a/b_plait_sf"/>
</dbReference>
<accession>A0A0N0DVK9</accession>
<dbReference type="EMBL" id="LGTL01000008">
    <property type="protein sequence ID" value="KPA80492.1"/>
    <property type="molecule type" value="Genomic_DNA"/>
</dbReference>
<organism evidence="5 6">
    <name type="scientific">Leptomonas pyrrhocoris</name>
    <name type="common">Firebug parasite</name>
    <dbReference type="NCBI Taxonomy" id="157538"/>
    <lineage>
        <taxon>Eukaryota</taxon>
        <taxon>Discoba</taxon>
        <taxon>Euglenozoa</taxon>
        <taxon>Kinetoplastea</taxon>
        <taxon>Metakinetoplastina</taxon>
        <taxon>Trypanosomatida</taxon>
        <taxon>Trypanosomatidae</taxon>
        <taxon>Leishmaniinae</taxon>
        <taxon>Leptomonas</taxon>
    </lineage>
</organism>
<keyword evidence="1 2" id="KW-0694">RNA-binding</keyword>
<evidence type="ECO:0000313" key="6">
    <source>
        <dbReference type="Proteomes" id="UP000037923"/>
    </source>
</evidence>
<gene>
    <name evidence="5" type="ORF">ABB37_04709</name>
</gene>
<evidence type="ECO:0000256" key="1">
    <source>
        <dbReference type="ARBA" id="ARBA00022884"/>
    </source>
</evidence>
<dbReference type="OrthoDB" id="6159137at2759"/>
<dbReference type="AlphaFoldDB" id="A0A0N0DVK9"/>
<dbReference type="SUPFAM" id="SSF54928">
    <property type="entry name" value="RNA-binding domain, RBD"/>
    <property type="match status" value="1"/>
</dbReference>
<name>A0A0N0DVK9_LEPPY</name>
<dbReference type="GeneID" id="26905000"/>
<dbReference type="InterPro" id="IPR052462">
    <property type="entry name" value="SLIRP/GR-RBP-like"/>
</dbReference>
<feature type="region of interest" description="Disordered" evidence="3">
    <location>
        <begin position="346"/>
        <end position="368"/>
    </location>
</feature>
<reference evidence="5 6" key="1">
    <citation type="submission" date="2015-07" db="EMBL/GenBank/DDBJ databases">
        <title>High-quality genome of monoxenous trypanosomatid Leptomonas pyrrhocoris.</title>
        <authorList>
            <person name="Flegontov P."/>
            <person name="Butenko A."/>
            <person name="Firsov S."/>
            <person name="Vlcek C."/>
            <person name="Logacheva M.D."/>
            <person name="Field M."/>
            <person name="Filatov D."/>
            <person name="Flegontova O."/>
            <person name="Gerasimov E."/>
            <person name="Jackson A.P."/>
            <person name="Kelly S."/>
            <person name="Opperdoes F."/>
            <person name="O'Reilly A."/>
            <person name="Votypka J."/>
            <person name="Yurchenko V."/>
            <person name="Lukes J."/>
        </authorList>
    </citation>
    <scope>NUCLEOTIDE SEQUENCE [LARGE SCALE GENOMIC DNA]</scope>
    <source>
        <strain evidence="5">H10</strain>
    </source>
</reference>
<dbReference type="SMART" id="SM00360">
    <property type="entry name" value="RRM"/>
    <property type="match status" value="2"/>
</dbReference>
<evidence type="ECO:0000259" key="4">
    <source>
        <dbReference type="PROSITE" id="PS50102"/>
    </source>
</evidence>
<feature type="domain" description="RRM" evidence="4">
    <location>
        <begin position="220"/>
        <end position="306"/>
    </location>
</feature>